<proteinExistence type="predicted"/>
<accession>A0A517SUZ2</accession>
<protein>
    <submittedName>
        <fullName evidence="1">Uncharacterized protein</fullName>
    </submittedName>
</protein>
<dbReference type="RefSeq" id="WP_145272148.1">
    <property type="nucleotide sequence ID" value="NZ_CP036272.1"/>
</dbReference>
<sequence>MKLGEQSDAHGAADSAVCQWRAFSGGPVIAGVMRRGRALSLDALYSGHWNRLMQDFGMLLVIRGAISIRLGLCSISGANFGMPEL</sequence>
<gene>
    <name evidence="1" type="ORF">SV7mr_24690</name>
</gene>
<reference evidence="1 2" key="1">
    <citation type="submission" date="2019-02" db="EMBL/GenBank/DDBJ databases">
        <title>Deep-cultivation of Planctomycetes and their phenomic and genomic characterization uncovers novel biology.</title>
        <authorList>
            <person name="Wiegand S."/>
            <person name="Jogler M."/>
            <person name="Boedeker C."/>
            <person name="Pinto D."/>
            <person name="Vollmers J."/>
            <person name="Rivas-Marin E."/>
            <person name="Kohn T."/>
            <person name="Peeters S.H."/>
            <person name="Heuer A."/>
            <person name="Rast P."/>
            <person name="Oberbeckmann S."/>
            <person name="Bunk B."/>
            <person name="Jeske O."/>
            <person name="Meyerdierks A."/>
            <person name="Storesund J.E."/>
            <person name="Kallscheuer N."/>
            <person name="Luecker S."/>
            <person name="Lage O.M."/>
            <person name="Pohl T."/>
            <person name="Merkel B.J."/>
            <person name="Hornburger P."/>
            <person name="Mueller R.-W."/>
            <person name="Bruemmer F."/>
            <person name="Labrenz M."/>
            <person name="Spormann A.M."/>
            <person name="Op den Camp H."/>
            <person name="Overmann J."/>
            <person name="Amann R."/>
            <person name="Jetten M.S.M."/>
            <person name="Mascher T."/>
            <person name="Medema M.H."/>
            <person name="Devos D.P."/>
            <person name="Kaster A.-K."/>
            <person name="Ovreas L."/>
            <person name="Rohde M."/>
            <person name="Galperin M.Y."/>
            <person name="Jogler C."/>
        </authorList>
    </citation>
    <scope>NUCLEOTIDE SEQUENCE [LARGE SCALE GENOMIC DNA]</scope>
    <source>
        <strain evidence="1 2">SV_7m_r</strain>
    </source>
</reference>
<keyword evidence="2" id="KW-1185">Reference proteome</keyword>
<name>A0A517SUZ2_9BACT</name>
<organism evidence="1 2">
    <name type="scientific">Stieleria bergensis</name>
    <dbReference type="NCBI Taxonomy" id="2528025"/>
    <lineage>
        <taxon>Bacteria</taxon>
        <taxon>Pseudomonadati</taxon>
        <taxon>Planctomycetota</taxon>
        <taxon>Planctomycetia</taxon>
        <taxon>Pirellulales</taxon>
        <taxon>Pirellulaceae</taxon>
        <taxon>Stieleria</taxon>
    </lineage>
</organism>
<evidence type="ECO:0000313" key="2">
    <source>
        <dbReference type="Proteomes" id="UP000315003"/>
    </source>
</evidence>
<evidence type="ECO:0000313" key="1">
    <source>
        <dbReference type="EMBL" id="QDT59955.1"/>
    </source>
</evidence>
<dbReference type="Proteomes" id="UP000315003">
    <property type="component" value="Chromosome"/>
</dbReference>
<dbReference type="EMBL" id="CP036272">
    <property type="protein sequence ID" value="QDT59955.1"/>
    <property type="molecule type" value="Genomic_DNA"/>
</dbReference>
<dbReference type="AlphaFoldDB" id="A0A517SUZ2"/>